<evidence type="ECO:0000259" key="5">
    <source>
        <dbReference type="PROSITE" id="PS50089"/>
    </source>
</evidence>
<feature type="domain" description="RING-type" evidence="5">
    <location>
        <begin position="118"/>
        <end position="158"/>
    </location>
</feature>
<evidence type="ECO:0000313" key="6">
    <source>
        <dbReference type="Proteomes" id="UP000504633"/>
    </source>
</evidence>
<feature type="transmembrane region" description="Helical" evidence="4">
    <location>
        <begin position="6"/>
        <end position="24"/>
    </location>
</feature>
<keyword evidence="4" id="KW-0812">Transmembrane</keyword>
<dbReference type="GeneID" id="111601370"/>
<reference evidence="7" key="1">
    <citation type="submission" date="2025-08" db="UniProtKB">
        <authorList>
            <consortium name="RefSeq"/>
        </authorList>
    </citation>
    <scope>IDENTIFICATION</scope>
    <source>
        <strain evidence="7">15085-1641.00</strain>
        <tissue evidence="7">Whole body</tissue>
    </source>
</reference>
<protein>
    <submittedName>
        <fullName evidence="7">Uncharacterized protein LOC111601370</fullName>
    </submittedName>
</protein>
<feature type="domain" description="RING-type" evidence="5">
    <location>
        <begin position="65"/>
        <end position="105"/>
    </location>
</feature>
<dbReference type="Proteomes" id="UP000504633">
    <property type="component" value="Unplaced"/>
</dbReference>
<accession>A0A6J2T0F3</accession>
<dbReference type="Gene3D" id="3.30.40.10">
    <property type="entry name" value="Zinc/RING finger domain, C3HC4 (zinc finger)"/>
    <property type="match status" value="2"/>
</dbReference>
<keyword evidence="1 3" id="KW-0863">Zinc-finger</keyword>
<evidence type="ECO:0000256" key="2">
    <source>
        <dbReference type="ARBA" id="ARBA00022833"/>
    </source>
</evidence>
<dbReference type="PROSITE" id="PS50089">
    <property type="entry name" value="ZF_RING_2"/>
    <property type="match status" value="2"/>
</dbReference>
<dbReference type="InterPro" id="IPR013083">
    <property type="entry name" value="Znf_RING/FYVE/PHD"/>
</dbReference>
<keyword evidence="1 3" id="KW-0479">Metal-binding</keyword>
<proteinExistence type="predicted"/>
<evidence type="ECO:0000313" key="7">
    <source>
        <dbReference type="RefSeq" id="XP_030081634.1"/>
    </source>
</evidence>
<dbReference type="OrthoDB" id="8062037at2759"/>
<dbReference type="OMA" id="CFQEFRY"/>
<evidence type="ECO:0000256" key="3">
    <source>
        <dbReference type="PROSITE-ProRule" id="PRU00175"/>
    </source>
</evidence>
<organism evidence="6 7">
    <name type="scientific">Drosophila hydei</name>
    <name type="common">Fruit fly</name>
    <dbReference type="NCBI Taxonomy" id="7224"/>
    <lineage>
        <taxon>Eukaryota</taxon>
        <taxon>Metazoa</taxon>
        <taxon>Ecdysozoa</taxon>
        <taxon>Arthropoda</taxon>
        <taxon>Hexapoda</taxon>
        <taxon>Insecta</taxon>
        <taxon>Pterygota</taxon>
        <taxon>Neoptera</taxon>
        <taxon>Endopterygota</taxon>
        <taxon>Diptera</taxon>
        <taxon>Brachycera</taxon>
        <taxon>Muscomorpha</taxon>
        <taxon>Ephydroidea</taxon>
        <taxon>Drosophilidae</taxon>
        <taxon>Drosophila</taxon>
    </lineage>
</organism>
<evidence type="ECO:0000256" key="4">
    <source>
        <dbReference type="SAM" id="Phobius"/>
    </source>
</evidence>
<dbReference type="KEGG" id="dhe:111601370"/>
<dbReference type="GO" id="GO:0004842">
    <property type="term" value="F:ubiquitin-protein transferase activity"/>
    <property type="evidence" value="ECO:0007669"/>
    <property type="project" value="TreeGrafter"/>
</dbReference>
<gene>
    <name evidence="7" type="primary">LOC111601370</name>
</gene>
<dbReference type="SUPFAM" id="SSF57850">
    <property type="entry name" value="RING/U-box"/>
    <property type="match status" value="2"/>
</dbReference>
<dbReference type="RefSeq" id="XP_030081634.1">
    <property type="nucleotide sequence ID" value="XM_030225774.1"/>
</dbReference>
<dbReference type="PANTHER" id="PTHR15727">
    <property type="entry name" value="RING FINGER PROTEIN 214"/>
    <property type="match status" value="1"/>
</dbReference>
<keyword evidence="4" id="KW-1133">Transmembrane helix</keyword>
<dbReference type="InterPro" id="IPR001841">
    <property type="entry name" value="Znf_RING"/>
</dbReference>
<dbReference type="PANTHER" id="PTHR15727:SF3">
    <property type="entry name" value="RING FINGER PROTEIN 214"/>
    <property type="match status" value="1"/>
</dbReference>
<dbReference type="Pfam" id="PF13639">
    <property type="entry name" value="zf-RING_2"/>
    <property type="match status" value="1"/>
</dbReference>
<evidence type="ECO:0000256" key="1">
    <source>
        <dbReference type="ARBA" id="ARBA00022771"/>
    </source>
</evidence>
<keyword evidence="6" id="KW-1185">Reference proteome</keyword>
<keyword evidence="4" id="KW-0472">Membrane</keyword>
<dbReference type="SMART" id="SM00184">
    <property type="entry name" value="RING"/>
    <property type="match status" value="2"/>
</dbReference>
<keyword evidence="2" id="KW-0862">Zinc</keyword>
<dbReference type="GO" id="GO:0008270">
    <property type="term" value="F:zinc ion binding"/>
    <property type="evidence" value="ECO:0007669"/>
    <property type="project" value="UniProtKB-KW"/>
</dbReference>
<sequence>MIPMQLIFGIGCAIVAAAAVVYFSQTSPQRPHSRAARHDYVDRNDSSYIDSNNPRVRDSQPGDMCYFCHREMTKESMHVMNCAHALCKQCFASYRKWRRDCPFCERIVIRIDLPGEACAICREPMKLDTMDYLPCEHALHKVCLQLYKNNNYKTCPVCLRKLDNIS</sequence>
<dbReference type="AlphaFoldDB" id="A0A6J2T0F3"/>
<name>A0A6J2T0F3_DROHY</name>